<evidence type="ECO:0000313" key="4">
    <source>
        <dbReference type="Proteomes" id="UP000001879"/>
    </source>
</evidence>
<dbReference type="RefSeq" id="WP_004267354.1">
    <property type="nucleotide sequence ID" value="NC_013922.1"/>
</dbReference>
<comment type="similarity">
    <text evidence="1">Belongs to the ornithine cyclodeaminase/mu-crystallin family. Archaeal alanine dehydrogenase subfamily.</text>
</comment>
<reference evidence="4" key="1">
    <citation type="submission" date="2010-02" db="EMBL/GenBank/DDBJ databases">
        <title>Complete sequence of chromosome of Natrialba magadii ATCC 43099.</title>
        <authorList>
            <consortium name="US DOE Joint Genome Institute"/>
            <person name="Lucas S."/>
            <person name="Copeland A."/>
            <person name="Lapidus A."/>
            <person name="Cheng J.-F."/>
            <person name="Bruce D."/>
            <person name="Goodwin L."/>
            <person name="Pitluck S."/>
            <person name="Davenport K."/>
            <person name="Saunders E."/>
            <person name="Detter J.C."/>
            <person name="Han C."/>
            <person name="Tapia R."/>
            <person name="Land M."/>
            <person name="Hauser L."/>
            <person name="Kyrpides N."/>
            <person name="Mikhailova N."/>
            <person name="De Castro R.E."/>
            <person name="Maupin-Furlow J.A."/>
            <person name="Woyke T."/>
        </authorList>
    </citation>
    <scope>NUCLEOTIDE SEQUENCE [LARGE SCALE GENOMIC DNA]</scope>
    <source>
        <strain evidence="4">ATCC 43099 / DSM 3394 / CCM 3739 / CIP 104546 / IAM 13178 / JCM 8861 / NBRC 102185 / NCIMB 2190 / MS3</strain>
    </source>
</reference>
<feature type="active site" description="Proton donor/acceptor" evidence="1">
    <location>
        <position position="90"/>
    </location>
</feature>
<dbReference type="Gene3D" id="3.40.50.720">
    <property type="entry name" value="NAD(P)-binding Rossmann-like Domain"/>
    <property type="match status" value="1"/>
</dbReference>
<feature type="binding site" evidence="1">
    <location>
        <position position="134"/>
    </location>
    <ligand>
        <name>NAD(+)</name>
        <dbReference type="ChEBI" id="CHEBI:57540"/>
    </ligand>
</feature>
<keyword evidence="1 2" id="KW-0560">Oxidoreductase</keyword>
<dbReference type="PaxDb" id="547559-Nmag_2104"/>
<dbReference type="PANTHER" id="PTHR13812:SF19">
    <property type="entry name" value="KETIMINE REDUCTASE MU-CRYSTALLIN"/>
    <property type="match status" value="1"/>
</dbReference>
<dbReference type="KEGG" id="nmg:Nmag_2104"/>
<feature type="binding site" evidence="1">
    <location>
        <begin position="161"/>
        <end position="162"/>
    </location>
    <ligand>
        <name>NAD(+)</name>
        <dbReference type="ChEBI" id="CHEBI:57540"/>
    </ligand>
</feature>
<proteinExistence type="inferred from homology"/>
<keyword evidence="4" id="KW-1185">Reference proteome</keyword>
<dbReference type="GO" id="GO:0000286">
    <property type="term" value="F:alanine dehydrogenase activity"/>
    <property type="evidence" value="ECO:0007669"/>
    <property type="project" value="UniProtKB-UniRule"/>
</dbReference>
<dbReference type="InterPro" id="IPR036291">
    <property type="entry name" value="NAD(P)-bd_dom_sf"/>
</dbReference>
<dbReference type="InterPro" id="IPR028609">
    <property type="entry name" value="AlaDH_arch-typ"/>
</dbReference>
<gene>
    <name evidence="2" type="primary">ala1</name>
    <name evidence="1" type="synonym">ala</name>
    <name evidence="2" type="ordered locus">Nmag_2104</name>
    <name evidence="3" type="ORF">C500_09904</name>
</gene>
<dbReference type="eggNOG" id="arCOG01035">
    <property type="taxonomic scope" value="Archaea"/>
</dbReference>
<name>D3SW12_NATMM</name>
<comment type="function">
    <text evidence="1">Catalyzes the NAD(+)-dependent oxidative deamination of L-alanine to pyruvate, and the reverse reaction, the reductive amination of pyruvate.</text>
</comment>
<comment type="catalytic activity">
    <reaction evidence="1">
        <text>L-alanine + NAD(+) + H2O = pyruvate + NH4(+) + NADH + H(+)</text>
        <dbReference type="Rhea" id="RHEA:18405"/>
        <dbReference type="ChEBI" id="CHEBI:15361"/>
        <dbReference type="ChEBI" id="CHEBI:15377"/>
        <dbReference type="ChEBI" id="CHEBI:15378"/>
        <dbReference type="ChEBI" id="CHEBI:28938"/>
        <dbReference type="ChEBI" id="CHEBI:57540"/>
        <dbReference type="ChEBI" id="CHEBI:57945"/>
        <dbReference type="ChEBI" id="CHEBI:57972"/>
        <dbReference type="EC" id="1.4.1.1"/>
    </reaction>
</comment>
<dbReference type="EMBL" id="AOHS01000034">
    <property type="protein sequence ID" value="ELY29915.1"/>
    <property type="molecule type" value="Genomic_DNA"/>
</dbReference>
<dbReference type="GO" id="GO:0051287">
    <property type="term" value="F:NAD binding"/>
    <property type="evidence" value="ECO:0007669"/>
    <property type="project" value="UniProtKB-UniRule"/>
</dbReference>
<dbReference type="GO" id="GO:0005737">
    <property type="term" value="C:cytoplasm"/>
    <property type="evidence" value="ECO:0007669"/>
    <property type="project" value="TreeGrafter"/>
</dbReference>
<dbReference type="AlphaFoldDB" id="D3SW12"/>
<evidence type="ECO:0000313" key="2">
    <source>
        <dbReference type="EMBL" id="ADD05673.1"/>
    </source>
</evidence>
<sequence length="359" mass="37994">MQTLLLDSDDVEANAQMGAVIGAVEQAFGAFERGNTQMPAKSYIDLPQYNGDFRSMPAYLEVRESDASSSQSGSQRDSDAAGDWDAAGIKWVNVHPDNPESHDLPTVLGTMIYSDPETASPLAIMDGTALTMKRTGAAAAVATDYLAVEDATSLGLVGAGVQSYTQLDAISEIRPIEEVVVSDLDDERTQRFIDAYDDEFDVRAGSISEAGHCDVLSTVTPVRNPVVTPDDVGEHTHINAIGADAEGKHELADELLEAATIVIDDHEQCTHSGEINVPYNEGTLTDADIYGEIGELVVGAKAGRTGETGGDDESGVTGVSVFDSTGLAIQDVAAARIVYENARDHDNGTPFGLIDTEVQ</sequence>
<dbReference type="PATRIC" id="fig|547559.17.peg.1953"/>
<dbReference type="GO" id="GO:0006522">
    <property type="term" value="P:alanine metabolic process"/>
    <property type="evidence" value="ECO:0007669"/>
    <property type="project" value="UniProtKB-UniRule"/>
</dbReference>
<dbReference type="EC" id="1.4.1.1" evidence="1"/>
<evidence type="ECO:0000313" key="3">
    <source>
        <dbReference type="EMBL" id="ELY29915.1"/>
    </source>
</evidence>
<dbReference type="Pfam" id="PF02423">
    <property type="entry name" value="OCD_Mu_crystall"/>
    <property type="match status" value="2"/>
</dbReference>
<evidence type="ECO:0000256" key="1">
    <source>
        <dbReference type="HAMAP-Rule" id="MF_00935"/>
    </source>
</evidence>
<dbReference type="PIRSF" id="PIRSF001439">
    <property type="entry name" value="CryM"/>
    <property type="match status" value="1"/>
</dbReference>
<feature type="binding site" evidence="1">
    <location>
        <position position="248"/>
    </location>
    <ligand>
        <name>NAD(+)</name>
        <dbReference type="ChEBI" id="CHEBI:57540"/>
    </ligand>
</feature>
<accession>D3SW12</accession>
<organism evidence="2 4">
    <name type="scientific">Natrialba magadii (strain ATCC 43099 / DSM 3394 / CCM 3739 / CIP 104546 / IAM 13178 / JCM 8861 / NBRC 102185 / NCIMB 2190 / MS3)</name>
    <name type="common">Natronobacterium magadii</name>
    <dbReference type="NCBI Taxonomy" id="547559"/>
    <lineage>
        <taxon>Archaea</taxon>
        <taxon>Methanobacteriati</taxon>
        <taxon>Methanobacteriota</taxon>
        <taxon>Stenosarchaea group</taxon>
        <taxon>Halobacteria</taxon>
        <taxon>Halobacteriales</taxon>
        <taxon>Natrialbaceae</taxon>
        <taxon>Natrialba</taxon>
    </lineage>
</organism>
<comment type="caution">
    <text evidence="1">Lacks conserved residue(s) required for the propagation of feature annotation.</text>
</comment>
<dbReference type="HAMAP" id="MF_00935">
    <property type="entry name" value="AlaDH_arch"/>
    <property type="match status" value="1"/>
</dbReference>
<dbReference type="EMBL" id="CP001932">
    <property type="protein sequence ID" value="ADD05673.1"/>
    <property type="molecule type" value="Genomic_DNA"/>
</dbReference>
<reference evidence="2" key="4">
    <citation type="submission" date="2016-09" db="EMBL/GenBank/DDBJ databases">
        <authorList>
            <person name="Pfeiffer F."/>
        </authorList>
    </citation>
    <scope>NUCLEOTIDE SEQUENCE</scope>
    <source>
        <strain evidence="2">ATCC 43099</strain>
    </source>
</reference>
<dbReference type="PANTHER" id="PTHR13812">
    <property type="entry name" value="KETIMINE REDUCTASE MU-CRYSTALLIN"/>
    <property type="match status" value="1"/>
</dbReference>
<dbReference type="SUPFAM" id="SSF51735">
    <property type="entry name" value="NAD(P)-binding Rossmann-fold domains"/>
    <property type="match status" value="1"/>
</dbReference>
<evidence type="ECO:0000313" key="5">
    <source>
        <dbReference type="Proteomes" id="UP000011543"/>
    </source>
</evidence>
<dbReference type="STRING" id="547559.Nmag_2104"/>
<protein>
    <recommendedName>
        <fullName evidence="1">Alanine dehydrogenase</fullName>
        <shortName evidence="1">AlaDH</shortName>
        <ecNumber evidence="1">1.4.1.1</ecNumber>
    </recommendedName>
</protein>
<dbReference type="OrthoDB" id="21421at2157"/>
<dbReference type="HOGENOM" id="CLU_042088_3_1_2"/>
<keyword evidence="1" id="KW-0547">Nucleotide-binding</keyword>
<reference evidence="3 5" key="3">
    <citation type="journal article" date="2014" name="PLoS Genet.">
        <title>Phylogenetically driven sequencing of extremely halophilic archaea reveals strategies for static and dynamic osmo-response.</title>
        <authorList>
            <person name="Becker E.A."/>
            <person name="Seitzer P.M."/>
            <person name="Tritt A."/>
            <person name="Larsen D."/>
            <person name="Krusor M."/>
            <person name="Yao A.I."/>
            <person name="Wu D."/>
            <person name="Madern D."/>
            <person name="Eisen J.A."/>
            <person name="Darling A.E."/>
            <person name="Facciotti M.T."/>
        </authorList>
    </citation>
    <scope>NUCLEOTIDE SEQUENCE [LARGE SCALE GENOMIC DNA]</scope>
    <source>
        <strain evidence="5">ATCC 43099 / DSM 3394 / CCM 3739 / CIP 104546 / IAM 13178 / JCM 8861 / NBRC 102185 / NCIMB 2190 / MS3</strain>
        <strain evidence="3">MS-3</strain>
    </source>
</reference>
<dbReference type="Gene3D" id="3.30.1780.10">
    <property type="entry name" value="ornithine cyclodeaminase, domain 1"/>
    <property type="match status" value="1"/>
</dbReference>
<dbReference type="InterPro" id="IPR003462">
    <property type="entry name" value="ODC_Mu_crystall"/>
</dbReference>
<feature type="binding site" evidence="1">
    <location>
        <position position="324"/>
    </location>
    <ligand>
        <name>NAD(+)</name>
        <dbReference type="ChEBI" id="CHEBI:57540"/>
    </ligand>
</feature>
<dbReference type="Proteomes" id="UP000011543">
    <property type="component" value="Unassembled WGS sequence"/>
</dbReference>
<dbReference type="Proteomes" id="UP000001879">
    <property type="component" value="Chromosome"/>
</dbReference>
<dbReference type="InterPro" id="IPR023401">
    <property type="entry name" value="ODC_N"/>
</dbReference>
<keyword evidence="1" id="KW-0520">NAD</keyword>
<feature type="binding site" evidence="1">
    <location>
        <begin position="242"/>
        <end position="244"/>
    </location>
    <ligand>
        <name>NAD(+)</name>
        <dbReference type="ChEBI" id="CHEBI:57540"/>
    </ligand>
</feature>
<dbReference type="GeneID" id="8824947"/>
<reference evidence="2 4" key="2">
    <citation type="journal article" date="2012" name="BMC Genomics">
        <title>A comparative genomics perspective on the genetic content of the alkaliphilic haloarchaeon Natrialba magadii ATCC 43099T.</title>
        <authorList>
            <person name="Siddaramappa S."/>
            <person name="Challacombe J.F."/>
            <person name="Decastro R.E."/>
            <person name="Pfeiffer F."/>
            <person name="Sastre D.E."/>
            <person name="Gimenez M.I."/>
            <person name="Paggi R.A."/>
            <person name="Detter J.C."/>
            <person name="Davenport K.W."/>
            <person name="Goodwin L.A."/>
            <person name="Kyrpides N."/>
            <person name="Tapia R."/>
            <person name="Pitluck S."/>
            <person name="Lucas S."/>
            <person name="Woyke T."/>
            <person name="Maupin-Furlow J.A."/>
        </authorList>
    </citation>
    <scope>NUCLEOTIDE SEQUENCE [LARGE SCALE GENOMIC DNA]</scope>
    <source>
        <strain evidence="2">ATCC 43099</strain>
        <strain evidence="4">ATCC 43099 / DSM 3394 / CCM 3739 / CIP 104546 / IAM 13178 / JCM 8861 / NBRC 102185 / NCIMB 2190 / MS3</strain>
    </source>
</reference>